<sequence>MPRRLNGSPPEKLDPREIGFREVTPSTRADFETLFEQPGGPKYCWCMAWRHSCDAA</sequence>
<reference evidence="1 2" key="1">
    <citation type="submission" date="2013-02" db="EMBL/GenBank/DDBJ databases">
        <authorList>
            <person name="Genoscope - CEA"/>
        </authorList>
    </citation>
    <scope>NUCLEOTIDE SEQUENCE [LARGE SCALE GENOMIC DNA]</scope>
    <source>
        <strain evidence="1 2">STM 2683</strain>
    </source>
</reference>
<organism evidence="1 2">
    <name type="scientific">Mesorhizobium metallidurans STM 2683</name>
    <dbReference type="NCBI Taxonomy" id="1297569"/>
    <lineage>
        <taxon>Bacteria</taxon>
        <taxon>Pseudomonadati</taxon>
        <taxon>Pseudomonadota</taxon>
        <taxon>Alphaproteobacteria</taxon>
        <taxon>Hyphomicrobiales</taxon>
        <taxon>Phyllobacteriaceae</taxon>
        <taxon>Mesorhizobium</taxon>
    </lineage>
</organism>
<dbReference type="eggNOG" id="COG1247">
    <property type="taxonomic scope" value="Bacteria"/>
</dbReference>
<dbReference type="STRING" id="1297569.MESS2_440047"/>
<keyword evidence="2" id="KW-1185">Reference proteome</keyword>
<protein>
    <submittedName>
        <fullName evidence="1">Uncharacterized protein</fullName>
    </submittedName>
</protein>
<accession>M5ERM1</accession>
<evidence type="ECO:0000313" key="2">
    <source>
        <dbReference type="Proteomes" id="UP000012062"/>
    </source>
</evidence>
<dbReference type="Proteomes" id="UP000012062">
    <property type="component" value="Unassembled WGS sequence"/>
</dbReference>
<proteinExistence type="predicted"/>
<dbReference type="AlphaFoldDB" id="M5ERM1"/>
<gene>
    <name evidence="1" type="ORF">MESS2_440047</name>
</gene>
<evidence type="ECO:0000313" key="1">
    <source>
        <dbReference type="EMBL" id="CCV06942.1"/>
    </source>
</evidence>
<dbReference type="EMBL" id="CAUM01000111">
    <property type="protein sequence ID" value="CCV06942.1"/>
    <property type="molecule type" value="Genomic_DNA"/>
</dbReference>
<comment type="caution">
    <text evidence="1">The sequence shown here is derived from an EMBL/GenBank/DDBJ whole genome shotgun (WGS) entry which is preliminary data.</text>
</comment>
<name>M5ERM1_9HYPH</name>